<organism evidence="2 3">
    <name type="scientific">Psilocybe cf. subviscida</name>
    <dbReference type="NCBI Taxonomy" id="2480587"/>
    <lineage>
        <taxon>Eukaryota</taxon>
        <taxon>Fungi</taxon>
        <taxon>Dikarya</taxon>
        <taxon>Basidiomycota</taxon>
        <taxon>Agaricomycotina</taxon>
        <taxon>Agaricomycetes</taxon>
        <taxon>Agaricomycetidae</taxon>
        <taxon>Agaricales</taxon>
        <taxon>Agaricineae</taxon>
        <taxon>Strophariaceae</taxon>
        <taxon>Psilocybe</taxon>
    </lineage>
</organism>
<feature type="transmembrane region" description="Helical" evidence="1">
    <location>
        <begin position="45"/>
        <end position="68"/>
    </location>
</feature>
<dbReference type="Proteomes" id="UP000567179">
    <property type="component" value="Unassembled WGS sequence"/>
</dbReference>
<feature type="transmembrane region" description="Helical" evidence="1">
    <location>
        <begin position="125"/>
        <end position="143"/>
    </location>
</feature>
<evidence type="ECO:0000256" key="1">
    <source>
        <dbReference type="SAM" id="Phobius"/>
    </source>
</evidence>
<gene>
    <name evidence="2" type="ORF">D9619_003912</name>
</gene>
<dbReference type="EMBL" id="JAACJJ010000014">
    <property type="protein sequence ID" value="KAF5327299.1"/>
    <property type="molecule type" value="Genomic_DNA"/>
</dbReference>
<feature type="transmembrane region" description="Helical" evidence="1">
    <location>
        <begin position="12"/>
        <end position="38"/>
    </location>
</feature>
<reference evidence="2 3" key="1">
    <citation type="journal article" date="2020" name="ISME J.">
        <title>Uncovering the hidden diversity of litter-decomposition mechanisms in mushroom-forming fungi.</title>
        <authorList>
            <person name="Floudas D."/>
            <person name="Bentzer J."/>
            <person name="Ahren D."/>
            <person name="Johansson T."/>
            <person name="Persson P."/>
            <person name="Tunlid A."/>
        </authorList>
    </citation>
    <scope>NUCLEOTIDE SEQUENCE [LARGE SCALE GENOMIC DNA]</scope>
    <source>
        <strain evidence="2 3">CBS 101986</strain>
    </source>
</reference>
<feature type="transmembrane region" description="Helical" evidence="1">
    <location>
        <begin position="163"/>
        <end position="184"/>
    </location>
</feature>
<keyword evidence="1" id="KW-0472">Membrane</keyword>
<accession>A0A8H5F861</accession>
<comment type="caution">
    <text evidence="2">The sequence shown here is derived from an EMBL/GenBank/DDBJ whole genome shotgun (WGS) entry which is preliminary data.</text>
</comment>
<evidence type="ECO:0000313" key="3">
    <source>
        <dbReference type="Proteomes" id="UP000567179"/>
    </source>
</evidence>
<name>A0A8H5F861_9AGAR</name>
<keyword evidence="1" id="KW-0812">Transmembrane</keyword>
<keyword evidence="1" id="KW-1133">Transmembrane helix</keyword>
<evidence type="ECO:0000313" key="2">
    <source>
        <dbReference type="EMBL" id="KAF5327299.1"/>
    </source>
</evidence>
<protein>
    <submittedName>
        <fullName evidence="2">Uncharacterized protein</fullName>
    </submittedName>
</protein>
<feature type="transmembrane region" description="Helical" evidence="1">
    <location>
        <begin position="88"/>
        <end position="113"/>
    </location>
</feature>
<proteinExistence type="predicted"/>
<sequence>MDPTLQPYVDGMLGSLVLQTLLTGFHCIIFFQTLIPIIRKGHQKVYATALTALFGAVIVNLGCTWLTVRNAFVVKNNSQESIAAHLPVFSPALETINVFSAFIAIFTADLILVSRCYIVCARSNIVLYLFAFLCIGEIVLVFIPTIQAAKTPHLSIWASGPIFYSVSLVITILATLIIILRITFISRKGGGGLSRYSYIMEVLVESGILYAAPLMVTVIFIVMTRNYITESDGPIIKAMDYLTGIITPMTGIAPTLIAFRVATGRARSESSWSQPLSALHFRSTVYDSMHTDTVDGHTTTSNV</sequence>
<feature type="transmembrane region" description="Helical" evidence="1">
    <location>
        <begin position="196"/>
        <end position="221"/>
    </location>
</feature>
<dbReference type="AlphaFoldDB" id="A0A8H5F861"/>
<dbReference type="OrthoDB" id="2873242at2759"/>
<keyword evidence="3" id="KW-1185">Reference proteome</keyword>
<feature type="transmembrane region" description="Helical" evidence="1">
    <location>
        <begin position="241"/>
        <end position="262"/>
    </location>
</feature>